<dbReference type="Pfam" id="PF00441">
    <property type="entry name" value="Acyl-CoA_dh_1"/>
    <property type="match status" value="1"/>
</dbReference>
<evidence type="ECO:0000256" key="3">
    <source>
        <dbReference type="ARBA" id="ARBA00022630"/>
    </source>
</evidence>
<dbReference type="GO" id="GO:0050660">
    <property type="term" value="F:flavin adenine dinucleotide binding"/>
    <property type="evidence" value="ECO:0007669"/>
    <property type="project" value="InterPro"/>
</dbReference>
<dbReference type="Gene3D" id="2.40.110.10">
    <property type="entry name" value="Butyryl-CoA Dehydrogenase, subunit A, domain 2"/>
    <property type="match status" value="1"/>
</dbReference>
<evidence type="ECO:0000256" key="6">
    <source>
        <dbReference type="SAM" id="MobiDB-lite"/>
    </source>
</evidence>
<dbReference type="Proteomes" id="UP000274843">
    <property type="component" value="Unassembled WGS sequence"/>
</dbReference>
<dbReference type="InterPro" id="IPR013786">
    <property type="entry name" value="AcylCoA_DH/ox_N"/>
</dbReference>
<proteinExistence type="inferred from homology"/>
<dbReference type="PROSITE" id="PS00073">
    <property type="entry name" value="ACYL_COA_DH_2"/>
    <property type="match status" value="1"/>
</dbReference>
<keyword evidence="5" id="KW-0560">Oxidoreductase</keyword>
<name>A0A3N2H053_9PSEU</name>
<dbReference type="InterPro" id="IPR006091">
    <property type="entry name" value="Acyl-CoA_Oxase/DH_mid-dom"/>
</dbReference>
<evidence type="ECO:0000256" key="5">
    <source>
        <dbReference type="RuleBase" id="RU362125"/>
    </source>
</evidence>
<accession>A0A3N2H053</accession>
<protein>
    <submittedName>
        <fullName evidence="10">Alkylation response protein AidB-like acyl-CoA dehydrogenase</fullName>
    </submittedName>
</protein>
<dbReference type="InterPro" id="IPR009075">
    <property type="entry name" value="AcylCo_DH/oxidase_C"/>
</dbReference>
<sequence length="446" mass="46637">MAALRENSGRKRDVMGLGLAALSRLAGSRTLERSGLREPVQNLVSAATRNGFKVAGAASRTFSSSRKRGGDATRPAPAEDKGLFDLTPSEDQQMIVETVSEFAAEQLRPAAVEADEKLSPPDGLLTRAAELGVTLIGIPEELGGAGAERSVVTNALVAEALAHGDLGLAVAVLAPSAVSNALVLWGDAQQQADYLPEFVGENVPAAALALLESKPLFDPFKPATKARRTPGGYQLDGVKSLVPRAGQAELFVVSADLEGRGPALFLVESSTKGVSIEADPAMGLRGAATGKLHLEKVSLPAGALLGGGSPDVFTEAVRLSRLGWAALATGTAKAVLDYVIPYVNERTAFGEPISHRQAVAFSVADIAIELEGMRLVMLRAAARAEQGKPFAREVALARKLAADKGMRIGSAGVQLLGGHGFVKEHPVERWYRDLRAIGVLEGVVLL</sequence>
<comment type="similarity">
    <text evidence="2 5">Belongs to the acyl-CoA dehydrogenase family.</text>
</comment>
<dbReference type="PANTHER" id="PTHR43884:SF12">
    <property type="entry name" value="ISOVALERYL-COA DEHYDROGENASE, MITOCHONDRIAL-RELATED"/>
    <property type="match status" value="1"/>
</dbReference>
<feature type="domain" description="Acyl-CoA oxidase/dehydrogenase middle" evidence="8">
    <location>
        <begin position="209"/>
        <end position="297"/>
    </location>
</feature>
<evidence type="ECO:0000259" key="7">
    <source>
        <dbReference type="Pfam" id="PF00441"/>
    </source>
</evidence>
<dbReference type="EMBL" id="RKHY01000001">
    <property type="protein sequence ID" value="ROS42261.1"/>
    <property type="molecule type" value="Genomic_DNA"/>
</dbReference>
<dbReference type="Pfam" id="PF02770">
    <property type="entry name" value="Acyl-CoA_dh_M"/>
    <property type="match status" value="1"/>
</dbReference>
<dbReference type="AlphaFoldDB" id="A0A3N2H053"/>
<dbReference type="SUPFAM" id="SSF47203">
    <property type="entry name" value="Acyl-CoA dehydrogenase C-terminal domain-like"/>
    <property type="match status" value="1"/>
</dbReference>
<comment type="caution">
    <text evidence="10">The sequence shown here is derived from an EMBL/GenBank/DDBJ whole genome shotgun (WGS) entry which is preliminary data.</text>
</comment>
<dbReference type="InterPro" id="IPR036250">
    <property type="entry name" value="AcylCo_DH-like_C"/>
</dbReference>
<evidence type="ECO:0000259" key="9">
    <source>
        <dbReference type="Pfam" id="PF02771"/>
    </source>
</evidence>
<dbReference type="Pfam" id="PF02771">
    <property type="entry name" value="Acyl-CoA_dh_N"/>
    <property type="match status" value="1"/>
</dbReference>
<keyword evidence="11" id="KW-1185">Reference proteome</keyword>
<feature type="domain" description="Acyl-CoA dehydrogenase/oxidase N-terminal" evidence="9">
    <location>
        <begin position="89"/>
        <end position="199"/>
    </location>
</feature>
<evidence type="ECO:0000256" key="4">
    <source>
        <dbReference type="ARBA" id="ARBA00022827"/>
    </source>
</evidence>
<dbReference type="Gene3D" id="1.20.140.10">
    <property type="entry name" value="Butyryl-CoA Dehydrogenase, subunit A, domain 3"/>
    <property type="match status" value="1"/>
</dbReference>
<comment type="cofactor">
    <cofactor evidence="1 5">
        <name>FAD</name>
        <dbReference type="ChEBI" id="CHEBI:57692"/>
    </cofactor>
</comment>
<feature type="domain" description="Acyl-CoA dehydrogenase/oxidase C-terminal" evidence="7">
    <location>
        <begin position="312"/>
        <end position="442"/>
    </location>
</feature>
<gene>
    <name evidence="10" type="ORF">EDD35_4647</name>
</gene>
<dbReference type="Gene3D" id="1.10.540.10">
    <property type="entry name" value="Acyl-CoA dehydrogenase/oxidase, N-terminal domain"/>
    <property type="match status" value="1"/>
</dbReference>
<keyword evidence="4 5" id="KW-0274">FAD</keyword>
<evidence type="ECO:0000256" key="1">
    <source>
        <dbReference type="ARBA" id="ARBA00001974"/>
    </source>
</evidence>
<reference evidence="10 11" key="1">
    <citation type="submission" date="2018-11" db="EMBL/GenBank/DDBJ databases">
        <title>Sequencing the genomes of 1000 actinobacteria strains.</title>
        <authorList>
            <person name="Klenk H.-P."/>
        </authorList>
    </citation>
    <scope>NUCLEOTIDE SEQUENCE [LARGE SCALE GENOMIC DNA]</scope>
    <source>
        <strain evidence="10 11">DSM 44348</strain>
    </source>
</reference>
<dbReference type="InterPro" id="IPR009100">
    <property type="entry name" value="AcylCoA_DH/oxidase_NM_dom_sf"/>
</dbReference>
<evidence type="ECO:0000256" key="2">
    <source>
        <dbReference type="ARBA" id="ARBA00009347"/>
    </source>
</evidence>
<feature type="region of interest" description="Disordered" evidence="6">
    <location>
        <begin position="58"/>
        <end position="83"/>
    </location>
</feature>
<dbReference type="InterPro" id="IPR046373">
    <property type="entry name" value="Acyl-CoA_Oxase/DH_mid-dom_sf"/>
</dbReference>
<evidence type="ECO:0000259" key="8">
    <source>
        <dbReference type="Pfam" id="PF02770"/>
    </source>
</evidence>
<dbReference type="InterPro" id="IPR037069">
    <property type="entry name" value="AcylCoA_DH/ox_N_sf"/>
</dbReference>
<dbReference type="PANTHER" id="PTHR43884">
    <property type="entry name" value="ACYL-COA DEHYDROGENASE"/>
    <property type="match status" value="1"/>
</dbReference>
<evidence type="ECO:0000313" key="11">
    <source>
        <dbReference type="Proteomes" id="UP000274843"/>
    </source>
</evidence>
<dbReference type="GO" id="GO:0003995">
    <property type="term" value="F:acyl-CoA dehydrogenase activity"/>
    <property type="evidence" value="ECO:0007669"/>
    <property type="project" value="InterPro"/>
</dbReference>
<dbReference type="InterPro" id="IPR006089">
    <property type="entry name" value="Acyl-CoA_DH_CS"/>
</dbReference>
<dbReference type="SUPFAM" id="SSF56645">
    <property type="entry name" value="Acyl-CoA dehydrogenase NM domain-like"/>
    <property type="match status" value="1"/>
</dbReference>
<keyword evidence="3 5" id="KW-0285">Flavoprotein</keyword>
<organism evidence="10 11">
    <name type="scientific">Amycolatopsis thermoflava</name>
    <dbReference type="NCBI Taxonomy" id="84480"/>
    <lineage>
        <taxon>Bacteria</taxon>
        <taxon>Bacillati</taxon>
        <taxon>Actinomycetota</taxon>
        <taxon>Actinomycetes</taxon>
        <taxon>Pseudonocardiales</taxon>
        <taxon>Pseudonocardiaceae</taxon>
        <taxon>Amycolatopsis</taxon>
        <taxon>Amycolatopsis methanolica group</taxon>
    </lineage>
</organism>
<evidence type="ECO:0000313" key="10">
    <source>
        <dbReference type="EMBL" id="ROS42261.1"/>
    </source>
</evidence>